<dbReference type="InterPro" id="IPR029057">
    <property type="entry name" value="PRTase-like"/>
</dbReference>
<proteinExistence type="predicted"/>
<comment type="caution">
    <text evidence="2">The sequence shown here is derived from an EMBL/GenBank/DDBJ whole genome shotgun (WGS) entry which is preliminary data.</text>
</comment>
<dbReference type="InterPro" id="IPR000836">
    <property type="entry name" value="PRTase_dom"/>
</dbReference>
<dbReference type="Pfam" id="PF14681">
    <property type="entry name" value="UPRTase"/>
    <property type="match status" value="1"/>
</dbReference>
<feature type="domain" description="Phosphoribosyltransferase" evidence="1">
    <location>
        <begin position="67"/>
        <end position="178"/>
    </location>
</feature>
<evidence type="ECO:0000313" key="3">
    <source>
        <dbReference type="Proteomes" id="UP000604117"/>
    </source>
</evidence>
<name>A0ABQ4D1T1_9ACTN</name>
<protein>
    <recommendedName>
        <fullName evidence="1">Phosphoribosyltransferase domain-containing protein</fullName>
    </recommendedName>
</protein>
<evidence type="ECO:0000259" key="1">
    <source>
        <dbReference type="Pfam" id="PF14681"/>
    </source>
</evidence>
<organism evidence="2 3">
    <name type="scientific">Asanoa siamensis</name>
    <dbReference type="NCBI Taxonomy" id="926357"/>
    <lineage>
        <taxon>Bacteria</taxon>
        <taxon>Bacillati</taxon>
        <taxon>Actinomycetota</taxon>
        <taxon>Actinomycetes</taxon>
        <taxon>Micromonosporales</taxon>
        <taxon>Micromonosporaceae</taxon>
        <taxon>Asanoa</taxon>
    </lineage>
</organism>
<keyword evidence="3" id="KW-1185">Reference proteome</keyword>
<evidence type="ECO:0000313" key="2">
    <source>
        <dbReference type="EMBL" id="GIF77062.1"/>
    </source>
</evidence>
<accession>A0ABQ4D1T1</accession>
<dbReference type="Gene3D" id="3.40.50.2020">
    <property type="match status" value="1"/>
</dbReference>
<gene>
    <name evidence="2" type="ORF">Asi02nite_65800</name>
</gene>
<dbReference type="EMBL" id="BONE01000077">
    <property type="protein sequence ID" value="GIF77062.1"/>
    <property type="molecule type" value="Genomic_DNA"/>
</dbReference>
<dbReference type="Proteomes" id="UP000604117">
    <property type="component" value="Unassembled WGS sequence"/>
</dbReference>
<dbReference type="SUPFAM" id="SSF53271">
    <property type="entry name" value="PRTase-like"/>
    <property type="match status" value="1"/>
</dbReference>
<sequence>MHRTRPQHRSPPRPGVVRLGEEHARRHADVWREPVAVAAVRASVDELTRALLCEVRSSLGRQLDDAVPVLILRGGLLMREACQHILGDRPWGFVSTAPRSRGEPARIRCCDVPLPTGPLLLMDPVVNSGQTIVATTEYLTNRIASLSTHRLAVVSIFLSERGENKIRRSYPDMDLFTVYDRLPVRENGWIAGVDFDAGEYAMGGEAFRIG</sequence>
<reference evidence="2 3" key="1">
    <citation type="submission" date="2021-01" db="EMBL/GenBank/DDBJ databases">
        <title>Whole genome shotgun sequence of Asanoa siamensis NBRC 107932.</title>
        <authorList>
            <person name="Komaki H."/>
            <person name="Tamura T."/>
        </authorList>
    </citation>
    <scope>NUCLEOTIDE SEQUENCE [LARGE SCALE GENOMIC DNA]</scope>
    <source>
        <strain evidence="2 3">NBRC 107932</strain>
    </source>
</reference>